<proteinExistence type="predicted"/>
<keyword evidence="2" id="KW-0812">Transmembrane</keyword>
<dbReference type="Proteomes" id="UP000254425">
    <property type="component" value="Chromosome"/>
</dbReference>
<evidence type="ECO:0000256" key="2">
    <source>
        <dbReference type="SAM" id="Phobius"/>
    </source>
</evidence>
<keyword evidence="2" id="KW-0472">Membrane</keyword>
<dbReference type="AlphaFoldDB" id="A0A345XI05"/>
<gene>
    <name evidence="4" type="ORF">DVA86_00030</name>
</gene>
<keyword evidence="5" id="KW-1185">Reference proteome</keyword>
<dbReference type="KEGG" id="sarm:DVA86_00030"/>
<sequence>MNNVREVTCRPRWQGVLWFFVGLGAAGAGLAAVRVVRVVHGGGLLDVWLGAGLVLALGGVAALYAVTARVRADSYGVHSRTLLRRRSVPWTDIADLRIRLKHEHNHHVELARRVDLSLRDGRTWLLPQPQSWEREDPDFDAKVDAFRVLHARHGAPESSHLPVISHRTAGSGGWAGPLSLCVLLLAGAGLAAWFVPGVESNQQAWRSAAPCTAGTPAAERDECLATVPAVIEKTDANRPKKPSWLYFTDDRPLNRLRVSYEGARGFESGDRVELTIWNREVREVAGEHHVWREHVTPARDVAVVAATLALIAGYPAARVVVRVRGRRLLPDDEVLPSALPFAGALAGTALWVLPLCWFHPTTLFTSPTATALAWAAGGSLVSLGLFAWAWRATRVRTPRESRTPAGKTGRRSGPKTGPVFLAARFLEHTDYNPRGFGTHIVLGDGPPAVTPHSGPGRFAAKTIPVARLTVGEVRRVRGDDGDTVSRGWHIAVLDDAGKPVRLAAAPADLTRILGELSLAQATQAMNATHPANPSP</sequence>
<evidence type="ECO:0000313" key="4">
    <source>
        <dbReference type="EMBL" id="AXK31271.1"/>
    </source>
</evidence>
<dbReference type="InterPro" id="IPR019692">
    <property type="entry name" value="CFP-6_PH"/>
</dbReference>
<feature type="domain" description="Low molecular weight protein antigen 6 PH" evidence="3">
    <location>
        <begin position="68"/>
        <end position="127"/>
    </location>
</feature>
<organism evidence="4 5">
    <name type="scientific">Streptomyces armeniacus</name>
    <dbReference type="NCBI Taxonomy" id="83291"/>
    <lineage>
        <taxon>Bacteria</taxon>
        <taxon>Bacillati</taxon>
        <taxon>Actinomycetota</taxon>
        <taxon>Actinomycetes</taxon>
        <taxon>Kitasatosporales</taxon>
        <taxon>Streptomycetaceae</taxon>
        <taxon>Streptomyces</taxon>
    </lineage>
</organism>
<evidence type="ECO:0000256" key="1">
    <source>
        <dbReference type="SAM" id="MobiDB-lite"/>
    </source>
</evidence>
<dbReference type="RefSeq" id="WP_208874637.1">
    <property type="nucleotide sequence ID" value="NZ_CP031320.1"/>
</dbReference>
<accession>A0A345XI05</accession>
<dbReference type="Pfam" id="PF10756">
    <property type="entry name" value="bPH_6"/>
    <property type="match status" value="1"/>
</dbReference>
<evidence type="ECO:0000313" key="5">
    <source>
        <dbReference type="Proteomes" id="UP000254425"/>
    </source>
</evidence>
<feature type="transmembrane region" description="Helical" evidence="2">
    <location>
        <begin position="372"/>
        <end position="390"/>
    </location>
</feature>
<protein>
    <submittedName>
        <fullName evidence="4">PH domain-containing protein</fullName>
    </submittedName>
</protein>
<feature type="transmembrane region" description="Helical" evidence="2">
    <location>
        <begin position="174"/>
        <end position="195"/>
    </location>
</feature>
<evidence type="ECO:0000259" key="3">
    <source>
        <dbReference type="Pfam" id="PF10756"/>
    </source>
</evidence>
<keyword evidence="2" id="KW-1133">Transmembrane helix</keyword>
<name>A0A345XI05_9ACTN</name>
<feature type="transmembrane region" description="Helical" evidence="2">
    <location>
        <begin position="333"/>
        <end position="352"/>
    </location>
</feature>
<reference evidence="4 5" key="1">
    <citation type="submission" date="2018-07" db="EMBL/GenBank/DDBJ databases">
        <title>Draft genome of the type strain Streptomyces armeniacus ATCC 15676.</title>
        <authorList>
            <person name="Labana P."/>
            <person name="Gosse J.T."/>
            <person name="Boddy C.N."/>
        </authorList>
    </citation>
    <scope>NUCLEOTIDE SEQUENCE [LARGE SCALE GENOMIC DNA]</scope>
    <source>
        <strain evidence="4 5">ATCC 15676</strain>
    </source>
</reference>
<feature type="transmembrane region" description="Helical" evidence="2">
    <location>
        <begin position="301"/>
        <end position="321"/>
    </location>
</feature>
<feature type="region of interest" description="Disordered" evidence="1">
    <location>
        <begin position="397"/>
        <end position="416"/>
    </location>
</feature>
<dbReference type="EMBL" id="CP031320">
    <property type="protein sequence ID" value="AXK31271.1"/>
    <property type="molecule type" value="Genomic_DNA"/>
</dbReference>
<feature type="transmembrane region" description="Helical" evidence="2">
    <location>
        <begin position="47"/>
        <end position="66"/>
    </location>
</feature>
<feature type="transmembrane region" description="Helical" evidence="2">
    <location>
        <begin position="15"/>
        <end position="35"/>
    </location>
</feature>